<organism evidence="1 2">
    <name type="scientific">Sandaracinus amylolyticus</name>
    <dbReference type="NCBI Taxonomy" id="927083"/>
    <lineage>
        <taxon>Bacteria</taxon>
        <taxon>Pseudomonadati</taxon>
        <taxon>Myxococcota</taxon>
        <taxon>Polyangia</taxon>
        <taxon>Polyangiales</taxon>
        <taxon>Sandaracinaceae</taxon>
        <taxon>Sandaracinus</taxon>
    </lineage>
</organism>
<accession>A0A0F6W598</accession>
<evidence type="ECO:0000313" key="2">
    <source>
        <dbReference type="Proteomes" id="UP000034883"/>
    </source>
</evidence>
<name>A0A0F6W598_9BACT</name>
<dbReference type="Proteomes" id="UP000034883">
    <property type="component" value="Chromosome"/>
</dbReference>
<evidence type="ECO:0000313" key="1">
    <source>
        <dbReference type="EMBL" id="AKF07640.1"/>
    </source>
</evidence>
<dbReference type="KEGG" id="samy:DB32_004789"/>
<proteinExistence type="predicted"/>
<dbReference type="EMBL" id="CP011125">
    <property type="protein sequence ID" value="AKF07640.1"/>
    <property type="molecule type" value="Genomic_DNA"/>
</dbReference>
<reference evidence="1 2" key="1">
    <citation type="submission" date="2015-03" db="EMBL/GenBank/DDBJ databases">
        <title>Genome assembly of Sandaracinus amylolyticus DSM 53668.</title>
        <authorList>
            <person name="Sharma G."/>
            <person name="Subramanian S."/>
        </authorList>
    </citation>
    <scope>NUCLEOTIDE SEQUENCE [LARGE SCALE GENOMIC DNA]</scope>
    <source>
        <strain evidence="1 2">DSM 53668</strain>
    </source>
</reference>
<gene>
    <name evidence="1" type="ORF">DB32_004789</name>
</gene>
<keyword evidence="2" id="KW-1185">Reference proteome</keyword>
<dbReference type="AlphaFoldDB" id="A0A0F6W598"/>
<protein>
    <submittedName>
        <fullName evidence="1">Uncharacterized protein</fullName>
    </submittedName>
</protein>
<sequence>MIAGLSISVHRYEDDGSVIVWISPQDHESIQERERKR</sequence>